<dbReference type="GO" id="GO:0015774">
    <property type="term" value="P:polysaccharide transport"/>
    <property type="evidence" value="ECO:0007669"/>
    <property type="project" value="InterPro"/>
</dbReference>
<dbReference type="RefSeq" id="WP_146685905.1">
    <property type="nucleotide sequence ID" value="NZ_LT629750.1"/>
</dbReference>
<gene>
    <name evidence="1" type="ORF">SAMN05444158_0075</name>
</gene>
<dbReference type="AlphaFoldDB" id="A0A1H1M3E4"/>
<sequence>MTTSPEIILITTLAEYQTRFWIPVAQRLRDAGREVQLLAFDDRSAEMATEQGVPVVNMYRTGLQGSAPVEDQGAFAARVIDYDLDGTNFLFSHERVTFGIRSTAALRRRFMIYSNAMELVLDQLAARGQRAIVVQELGGFLSVIACFYAAKKRGIRNWFIEPSFFRGRLYYTPDSFTAPDTMGIPADAISADVRNYLDQTLKQRAIVIPQKDRHQYSAAFNKIANARNARRLVEKLWDQFALGKHQEFGHNLRHARAHAAMAVGATRLRKLYRPMPETPFVYYPLHVPADMALTLRSPEYLDQVATIDFLLRTIPDTHALVVKEHPAQIGAIPAGRLFELARRFDNFILLPPQTNNYAVLGRADAVVSVNSKSGAEAVLLGKPVIVMGDAFYRSCPLVFAVDRLRDVPQRLREALHSQGFDPAKAAPYFETAWRKSFPGELYIDHPQQLDTFAASLVSAIAEPPAAS</sequence>
<reference evidence="2" key="1">
    <citation type="submission" date="2016-10" db="EMBL/GenBank/DDBJ databases">
        <authorList>
            <person name="Varghese N."/>
            <person name="Submissions S."/>
        </authorList>
    </citation>
    <scope>NUCLEOTIDE SEQUENCE [LARGE SCALE GENOMIC DNA]</scope>
    <source>
        <strain evidence="2">GAS369</strain>
    </source>
</reference>
<dbReference type="Pfam" id="PF05159">
    <property type="entry name" value="Capsule_synth"/>
    <property type="match status" value="1"/>
</dbReference>
<name>A0A1H1M3E4_9BRAD</name>
<organism evidence="1 2">
    <name type="scientific">Bradyrhizobium canariense</name>
    <dbReference type="NCBI Taxonomy" id="255045"/>
    <lineage>
        <taxon>Bacteria</taxon>
        <taxon>Pseudomonadati</taxon>
        <taxon>Pseudomonadota</taxon>
        <taxon>Alphaproteobacteria</taxon>
        <taxon>Hyphomicrobiales</taxon>
        <taxon>Nitrobacteraceae</taxon>
        <taxon>Bradyrhizobium</taxon>
    </lineage>
</organism>
<dbReference type="GO" id="GO:0000271">
    <property type="term" value="P:polysaccharide biosynthetic process"/>
    <property type="evidence" value="ECO:0007669"/>
    <property type="project" value="InterPro"/>
</dbReference>
<keyword evidence="2" id="KW-1185">Reference proteome</keyword>
<dbReference type="Proteomes" id="UP000243904">
    <property type="component" value="Chromosome I"/>
</dbReference>
<protein>
    <submittedName>
        <fullName evidence="1">Capsule polysaccharide biosynthesis protein</fullName>
    </submittedName>
</protein>
<dbReference type="SUPFAM" id="SSF53756">
    <property type="entry name" value="UDP-Glycosyltransferase/glycogen phosphorylase"/>
    <property type="match status" value="1"/>
</dbReference>
<evidence type="ECO:0000313" key="1">
    <source>
        <dbReference type="EMBL" id="SDR81323.1"/>
    </source>
</evidence>
<accession>A0A1H1M3E4</accession>
<evidence type="ECO:0000313" key="2">
    <source>
        <dbReference type="Proteomes" id="UP000243904"/>
    </source>
</evidence>
<dbReference type="EMBL" id="LT629750">
    <property type="protein sequence ID" value="SDR81323.1"/>
    <property type="molecule type" value="Genomic_DNA"/>
</dbReference>
<proteinExistence type="predicted"/>
<dbReference type="InterPro" id="IPR007833">
    <property type="entry name" value="Capsule_polysaccharide_synth"/>
</dbReference>